<proteinExistence type="predicted"/>
<sequence>MKLILLALLGSSIIAFAEKPQTENRDWEQACGGSNIAVTSVAGKIVCIDAFVEHFAEGRQWVCHFKGGEIISALFRHFKVIRKSAGEAGEFTTELDEDRTEVFHFPDHDLSKMDPDLKKDLLEVIAKATKPGEQGGAGQSGAGSESR</sequence>
<protein>
    <submittedName>
        <fullName evidence="3">Uncharacterized protein</fullName>
    </submittedName>
</protein>
<dbReference type="EMBL" id="JACHIF010000001">
    <property type="protein sequence ID" value="MBB5035787.1"/>
    <property type="molecule type" value="Genomic_DNA"/>
</dbReference>
<dbReference type="RefSeq" id="WP_184204257.1">
    <property type="nucleotide sequence ID" value="NZ_JACHIF010000001.1"/>
</dbReference>
<accession>A0A7W7YGX3</accession>
<comment type="caution">
    <text evidence="3">The sequence shown here is derived from an EMBL/GenBank/DDBJ whole genome shotgun (WGS) entry which is preliminary data.</text>
</comment>
<feature type="region of interest" description="Disordered" evidence="1">
    <location>
        <begin position="128"/>
        <end position="147"/>
    </location>
</feature>
<name>A0A7W7YGX3_9BACT</name>
<evidence type="ECO:0000256" key="1">
    <source>
        <dbReference type="SAM" id="MobiDB-lite"/>
    </source>
</evidence>
<dbReference type="AlphaFoldDB" id="A0A7W7YGX3"/>
<keyword evidence="4" id="KW-1185">Reference proteome</keyword>
<keyword evidence="2" id="KW-0732">Signal</keyword>
<evidence type="ECO:0000313" key="4">
    <source>
        <dbReference type="Proteomes" id="UP000534294"/>
    </source>
</evidence>
<feature type="chain" id="PRO_5031506259" evidence="2">
    <location>
        <begin position="18"/>
        <end position="147"/>
    </location>
</feature>
<dbReference type="Proteomes" id="UP000534294">
    <property type="component" value="Unassembled WGS sequence"/>
</dbReference>
<gene>
    <name evidence="3" type="ORF">HNQ64_000021</name>
</gene>
<organism evidence="3 4">
    <name type="scientific">Prosthecobacter dejongeii</name>
    <dbReference type="NCBI Taxonomy" id="48465"/>
    <lineage>
        <taxon>Bacteria</taxon>
        <taxon>Pseudomonadati</taxon>
        <taxon>Verrucomicrobiota</taxon>
        <taxon>Verrucomicrobiia</taxon>
        <taxon>Verrucomicrobiales</taxon>
        <taxon>Verrucomicrobiaceae</taxon>
        <taxon>Prosthecobacter</taxon>
    </lineage>
</organism>
<reference evidence="3 4" key="1">
    <citation type="submission" date="2020-08" db="EMBL/GenBank/DDBJ databases">
        <title>Genomic Encyclopedia of Type Strains, Phase IV (KMG-IV): sequencing the most valuable type-strain genomes for metagenomic binning, comparative biology and taxonomic classification.</title>
        <authorList>
            <person name="Goeker M."/>
        </authorList>
    </citation>
    <scope>NUCLEOTIDE SEQUENCE [LARGE SCALE GENOMIC DNA]</scope>
    <source>
        <strain evidence="3 4">DSM 12251</strain>
    </source>
</reference>
<feature type="signal peptide" evidence="2">
    <location>
        <begin position="1"/>
        <end position="17"/>
    </location>
</feature>
<evidence type="ECO:0000256" key="2">
    <source>
        <dbReference type="SAM" id="SignalP"/>
    </source>
</evidence>
<evidence type="ECO:0000313" key="3">
    <source>
        <dbReference type="EMBL" id="MBB5035787.1"/>
    </source>
</evidence>